<organism evidence="1 2">
    <name type="scientific">Rhizoctonia solani</name>
    <dbReference type="NCBI Taxonomy" id="456999"/>
    <lineage>
        <taxon>Eukaryota</taxon>
        <taxon>Fungi</taxon>
        <taxon>Dikarya</taxon>
        <taxon>Basidiomycota</taxon>
        <taxon>Agaricomycotina</taxon>
        <taxon>Agaricomycetes</taxon>
        <taxon>Cantharellales</taxon>
        <taxon>Ceratobasidiaceae</taxon>
        <taxon>Rhizoctonia</taxon>
    </lineage>
</organism>
<evidence type="ECO:0000313" key="1">
    <source>
        <dbReference type="EMBL" id="CAE6531562.1"/>
    </source>
</evidence>
<proteinExistence type="predicted"/>
<dbReference type="InterPro" id="IPR036047">
    <property type="entry name" value="F-box-like_dom_sf"/>
</dbReference>
<sequence length="567" mass="64490">MGTRGYMAYRYKGKYYRQYIPHSAHPTWLGGDILSWIPRNPVALEEWITSVSSDLKERYDDVLADASWTLGDLWIEWTYVIDFDNRVVTVNGALHFELENMPPLRAKRPNFGLIDYLETNECPLLPEVPNKYLISRSLNFWPNFTFNAEKAQQEYSTLQPTVVIPSEWHRPTWDTLSVSQHLSANLIKTLVYDYSDELALCYYPSIWPKLGVFCWNVANAAATSHLLCPPADAAPQSDMTYILDIDHPTKDKIPGKNSTGHFYLEYKKTMGRFCWFRGCLVTFCTRLDDPAYMTHKVVQMVRHLRRNNRTKGVGIIMSGWHVVAVTVDESDVRHSPVLDLHDGKDLKDGALLLMHLLSPTFTRSKAPWLASLPLQTYEAPAVLPDEVLRHIAYFADFDTYLHLPLVSRYFRSICLAYPRIGNHTLLSYEGTHNSEPMFRVQSTSSLDSHLTVLKRIKTSMSKPKKALPLWKYTFKTFYIEPVFNAGLAGMFQCHQTGTRPLAPAPSVPEGTEETQALVYLKPKLFANVAVGDKHSNVRVQALDGVWKMVPVNEGFEAESGGVSSEGE</sequence>
<evidence type="ECO:0000313" key="2">
    <source>
        <dbReference type="Proteomes" id="UP000663843"/>
    </source>
</evidence>
<name>A0A8H3HN73_9AGAM</name>
<evidence type="ECO:0008006" key="3">
    <source>
        <dbReference type="Google" id="ProtNLM"/>
    </source>
</evidence>
<gene>
    <name evidence="1" type="ORF">RDB_LOCUS179522</name>
</gene>
<dbReference type="Proteomes" id="UP000663843">
    <property type="component" value="Unassembled WGS sequence"/>
</dbReference>
<reference evidence="1" key="1">
    <citation type="submission" date="2021-01" db="EMBL/GenBank/DDBJ databases">
        <authorList>
            <person name="Kaushik A."/>
        </authorList>
    </citation>
    <scope>NUCLEOTIDE SEQUENCE</scope>
    <source>
        <strain evidence="1">AG2-2IIIB</strain>
    </source>
</reference>
<accession>A0A8H3HN73</accession>
<dbReference type="CDD" id="cd09917">
    <property type="entry name" value="F-box_SF"/>
    <property type="match status" value="1"/>
</dbReference>
<dbReference type="AlphaFoldDB" id="A0A8H3HN73"/>
<comment type="caution">
    <text evidence="1">The sequence shown here is derived from an EMBL/GenBank/DDBJ whole genome shotgun (WGS) entry which is preliminary data.</text>
</comment>
<protein>
    <recommendedName>
        <fullName evidence="3">F-box domain-containing protein</fullName>
    </recommendedName>
</protein>
<dbReference type="EMBL" id="CAJMWT010008221">
    <property type="protein sequence ID" value="CAE6531562.1"/>
    <property type="molecule type" value="Genomic_DNA"/>
</dbReference>
<dbReference type="SUPFAM" id="SSF81383">
    <property type="entry name" value="F-box domain"/>
    <property type="match status" value="1"/>
</dbReference>